<dbReference type="AlphaFoldDB" id="A0A2B3U5U1"/>
<name>A0A2B3U5U1_BACCE</name>
<accession>A0A2B3U5U1</accession>
<organism evidence="1 2">
    <name type="scientific">Bacillus cereus</name>
    <dbReference type="NCBI Taxonomy" id="1396"/>
    <lineage>
        <taxon>Bacteria</taxon>
        <taxon>Bacillati</taxon>
        <taxon>Bacillota</taxon>
        <taxon>Bacilli</taxon>
        <taxon>Bacillales</taxon>
        <taxon>Bacillaceae</taxon>
        <taxon>Bacillus</taxon>
        <taxon>Bacillus cereus group</taxon>
    </lineage>
</organism>
<reference evidence="1 2" key="1">
    <citation type="submission" date="2017-09" db="EMBL/GenBank/DDBJ databases">
        <title>Large-scale bioinformatics analysis of Bacillus genomes uncovers conserved roles of natural products in bacterial physiology.</title>
        <authorList>
            <consortium name="Agbiome Team Llc"/>
            <person name="Bleich R.M."/>
            <person name="Grubbs K.J."/>
            <person name="Santa Maria K.C."/>
            <person name="Allen S.E."/>
            <person name="Farag S."/>
            <person name="Shank E.A."/>
            <person name="Bowers A."/>
        </authorList>
    </citation>
    <scope>NUCLEOTIDE SEQUENCE [LARGE SCALE GENOMIC DNA]</scope>
    <source>
        <strain evidence="1 2">AFS061806</strain>
    </source>
</reference>
<dbReference type="Proteomes" id="UP000224076">
    <property type="component" value="Unassembled WGS sequence"/>
</dbReference>
<gene>
    <name evidence="1" type="ORF">COK86_13690</name>
</gene>
<evidence type="ECO:0000313" key="2">
    <source>
        <dbReference type="Proteomes" id="UP000224076"/>
    </source>
</evidence>
<sequence length="59" mass="6706">MKIIANTIDSKQLRMMKDLGYEVTQEMAFSEVLAIYDEMNKAGISTEIKGGFLEIQFTL</sequence>
<dbReference type="EMBL" id="NVDG01000023">
    <property type="protein sequence ID" value="PFU42226.1"/>
    <property type="molecule type" value="Genomic_DNA"/>
</dbReference>
<protein>
    <submittedName>
        <fullName evidence="1">Uncharacterized protein</fullName>
    </submittedName>
</protein>
<evidence type="ECO:0000313" key="1">
    <source>
        <dbReference type="EMBL" id="PFU42226.1"/>
    </source>
</evidence>
<proteinExistence type="predicted"/>
<comment type="caution">
    <text evidence="1">The sequence shown here is derived from an EMBL/GenBank/DDBJ whole genome shotgun (WGS) entry which is preliminary data.</text>
</comment>